<feature type="domain" description="Tyr recombinase" evidence="5">
    <location>
        <begin position="211"/>
        <end position="408"/>
    </location>
</feature>
<dbReference type="InterPro" id="IPR004107">
    <property type="entry name" value="Integrase_SAM-like_N"/>
</dbReference>
<dbReference type="InterPro" id="IPR002104">
    <property type="entry name" value="Integrase_catalytic"/>
</dbReference>
<dbReference type="PROSITE" id="PS51900">
    <property type="entry name" value="CB"/>
    <property type="match status" value="1"/>
</dbReference>
<dbReference type="InterPro" id="IPR013762">
    <property type="entry name" value="Integrase-like_cat_sf"/>
</dbReference>
<dbReference type="GO" id="GO:0006310">
    <property type="term" value="P:DNA recombination"/>
    <property type="evidence" value="ECO:0007669"/>
    <property type="project" value="UniProtKB-KW"/>
</dbReference>
<dbReference type="PANTHER" id="PTHR30349:SF91">
    <property type="entry name" value="INTA PROTEIN"/>
    <property type="match status" value="1"/>
</dbReference>
<protein>
    <submittedName>
        <fullName evidence="7">Site-specific integrase</fullName>
    </submittedName>
</protein>
<accession>A0A4P6JYD2</accession>
<evidence type="ECO:0000256" key="1">
    <source>
        <dbReference type="ARBA" id="ARBA00022908"/>
    </source>
</evidence>
<feature type="domain" description="Core-binding (CB)" evidence="6">
    <location>
        <begin position="106"/>
        <end position="190"/>
    </location>
</feature>
<dbReference type="InterPro" id="IPR050090">
    <property type="entry name" value="Tyrosine_recombinase_XerCD"/>
</dbReference>
<evidence type="ECO:0000313" key="8">
    <source>
        <dbReference type="Proteomes" id="UP000290365"/>
    </source>
</evidence>
<keyword evidence="8" id="KW-1185">Reference proteome</keyword>
<evidence type="ECO:0000259" key="5">
    <source>
        <dbReference type="PROSITE" id="PS51898"/>
    </source>
</evidence>
<dbReference type="Gene3D" id="1.10.443.10">
    <property type="entry name" value="Intergrase catalytic core"/>
    <property type="match status" value="1"/>
</dbReference>
<dbReference type="Proteomes" id="UP000290365">
    <property type="component" value="Chromosome"/>
</dbReference>
<gene>
    <name evidence="7" type="ORF">EPA93_33015</name>
</gene>
<reference evidence="7 8" key="1">
    <citation type="submission" date="2019-01" db="EMBL/GenBank/DDBJ databases">
        <title>Ktedonosporobacter rubrisoli SCAWS-G2.</title>
        <authorList>
            <person name="Huang Y."/>
            <person name="Yan B."/>
        </authorList>
    </citation>
    <scope>NUCLEOTIDE SEQUENCE [LARGE SCALE GENOMIC DNA]</scope>
    <source>
        <strain evidence="7 8">SCAWS-G2</strain>
    </source>
</reference>
<evidence type="ECO:0000259" key="6">
    <source>
        <dbReference type="PROSITE" id="PS51900"/>
    </source>
</evidence>
<dbReference type="AlphaFoldDB" id="A0A4P6JYD2"/>
<keyword evidence="3" id="KW-0233">DNA recombination</keyword>
<dbReference type="Pfam" id="PF00589">
    <property type="entry name" value="Phage_integrase"/>
    <property type="match status" value="1"/>
</dbReference>
<dbReference type="SUPFAM" id="SSF56349">
    <property type="entry name" value="DNA breaking-rejoining enzymes"/>
    <property type="match status" value="1"/>
</dbReference>
<dbReference type="Gene3D" id="1.10.150.130">
    <property type="match status" value="1"/>
</dbReference>
<keyword evidence="1" id="KW-0229">DNA integration</keyword>
<dbReference type="GO" id="GO:0015074">
    <property type="term" value="P:DNA integration"/>
    <property type="evidence" value="ECO:0007669"/>
    <property type="project" value="UniProtKB-KW"/>
</dbReference>
<dbReference type="PANTHER" id="PTHR30349">
    <property type="entry name" value="PHAGE INTEGRASE-RELATED"/>
    <property type="match status" value="1"/>
</dbReference>
<dbReference type="InterPro" id="IPR044068">
    <property type="entry name" value="CB"/>
</dbReference>
<dbReference type="OrthoDB" id="156970at2"/>
<keyword evidence="2 4" id="KW-0238">DNA-binding</keyword>
<dbReference type="EMBL" id="CP035758">
    <property type="protein sequence ID" value="QBD80535.1"/>
    <property type="molecule type" value="Genomic_DNA"/>
</dbReference>
<dbReference type="KEGG" id="kbs:EPA93_33015"/>
<evidence type="ECO:0000256" key="2">
    <source>
        <dbReference type="ARBA" id="ARBA00023125"/>
    </source>
</evidence>
<name>A0A4P6JYD2_KTERU</name>
<dbReference type="InterPro" id="IPR010998">
    <property type="entry name" value="Integrase_recombinase_N"/>
</dbReference>
<evidence type="ECO:0000256" key="4">
    <source>
        <dbReference type="PROSITE-ProRule" id="PRU01248"/>
    </source>
</evidence>
<sequence length="416" mass="47739">MSLCRMKGFHLCVWVDLSAFTLLPYKDGLLSMNRYGGDAEMANKKVRKNGEGTLFKRKDGRWQASFIPKNGRRKYVYGKTANEALERLRSAQKEDKEGTLATGPRQKLRDYLVQWLETTHKPPLSRHSTYIQYRWAIRRHLAPALGHIQLQKLTPQHVQVFYAKLLQSNLKPSSITVIHAVLHVALENAIKWKLVSYNVASIVTVPKRDRYEPCTLSDAEAQKLIRIVRESGLEAILLMAVTTAMRRGELLSLRWSDIDLDSCTLRIKHTVNRLAGYGFVENDPKSSYSRRKIVLPHVVIDALKRHQERQNAYKSSAKKWVDRDLVFPNTQGNFLKPDRLLKMFQKALDQADLPHMRFHDLRHSAATILLQMGIHPKVVQELLGHSTIAMTMDVYSHLLPSMHKDAMNGMDDLFGN</sequence>
<evidence type="ECO:0000313" key="7">
    <source>
        <dbReference type="EMBL" id="QBD80535.1"/>
    </source>
</evidence>
<dbReference type="InterPro" id="IPR011010">
    <property type="entry name" value="DNA_brk_join_enz"/>
</dbReference>
<proteinExistence type="predicted"/>
<dbReference type="GO" id="GO:0003677">
    <property type="term" value="F:DNA binding"/>
    <property type="evidence" value="ECO:0007669"/>
    <property type="project" value="UniProtKB-UniRule"/>
</dbReference>
<dbReference type="CDD" id="cd01189">
    <property type="entry name" value="INT_ICEBs1_C_like"/>
    <property type="match status" value="1"/>
</dbReference>
<dbReference type="PROSITE" id="PS51898">
    <property type="entry name" value="TYR_RECOMBINASE"/>
    <property type="match status" value="1"/>
</dbReference>
<organism evidence="7 8">
    <name type="scientific">Ktedonosporobacter rubrisoli</name>
    <dbReference type="NCBI Taxonomy" id="2509675"/>
    <lineage>
        <taxon>Bacteria</taxon>
        <taxon>Bacillati</taxon>
        <taxon>Chloroflexota</taxon>
        <taxon>Ktedonobacteria</taxon>
        <taxon>Ktedonobacterales</taxon>
        <taxon>Ktedonosporobacteraceae</taxon>
        <taxon>Ktedonosporobacter</taxon>
    </lineage>
</organism>
<dbReference type="Pfam" id="PF14659">
    <property type="entry name" value="Phage_int_SAM_3"/>
    <property type="match status" value="1"/>
</dbReference>
<evidence type="ECO:0000256" key="3">
    <source>
        <dbReference type="ARBA" id="ARBA00023172"/>
    </source>
</evidence>